<keyword evidence="2" id="KW-1185">Reference proteome</keyword>
<dbReference type="AlphaFoldDB" id="G9WUE2"/>
<dbReference type="EMBL" id="AFZD01000016">
    <property type="protein sequence ID" value="EHL11960.1"/>
    <property type="molecule type" value="Genomic_DNA"/>
</dbReference>
<evidence type="ECO:0000313" key="2">
    <source>
        <dbReference type="Proteomes" id="UP000003527"/>
    </source>
</evidence>
<dbReference type="PATRIC" id="fig|796944.3.peg.972"/>
<dbReference type="HOGENOM" id="CLU_155311_8_3_9"/>
<dbReference type="NCBIfam" id="NF046040">
    <property type="entry name" value="RelB_antitoxin"/>
    <property type="match status" value="1"/>
</dbReference>
<reference evidence="1 2" key="1">
    <citation type="submission" date="2011-08" db="EMBL/GenBank/DDBJ databases">
        <title>The Genome Sequence of Oribacterium sp. ACB7.</title>
        <authorList>
            <consortium name="The Broad Institute Genome Sequencing Platform"/>
            <person name="Earl A."/>
            <person name="Ward D."/>
            <person name="Feldgarden M."/>
            <person name="Gevers D."/>
            <person name="Sizova M."/>
            <person name="Hazen A."/>
            <person name="Epstein S."/>
            <person name="Young S.K."/>
            <person name="Zeng Q."/>
            <person name="Gargeya S."/>
            <person name="Fitzgerald M."/>
            <person name="Haas B."/>
            <person name="Abouelleil A."/>
            <person name="Alvarado L."/>
            <person name="Arachchi H.M."/>
            <person name="Berlin A."/>
            <person name="Brown A."/>
            <person name="Chapman S.B."/>
            <person name="Chen Z."/>
            <person name="Dunbar C."/>
            <person name="Freedman E."/>
            <person name="Gearin G."/>
            <person name="Gellesch M."/>
            <person name="Goldberg J."/>
            <person name="Griggs A."/>
            <person name="Gujja S."/>
            <person name="Heiman D."/>
            <person name="Howarth C."/>
            <person name="Larson L."/>
            <person name="Lui A."/>
            <person name="MacDonald P.J.P."/>
            <person name="Montmayeur A."/>
            <person name="Murphy C."/>
            <person name="Neiman D."/>
            <person name="Pearson M."/>
            <person name="Priest M."/>
            <person name="Roberts A."/>
            <person name="Saif S."/>
            <person name="Shea T."/>
            <person name="Shenoy N."/>
            <person name="Sisk P."/>
            <person name="Stolte C."/>
            <person name="Sykes S."/>
            <person name="Wortman J."/>
            <person name="Nusbaum C."/>
            <person name="Birren B."/>
        </authorList>
    </citation>
    <scope>NUCLEOTIDE SEQUENCE [LARGE SCALE GENOMIC DNA]</scope>
    <source>
        <strain evidence="1 2">ACB7</strain>
    </source>
</reference>
<evidence type="ECO:0008006" key="3">
    <source>
        <dbReference type="Google" id="ProtNLM"/>
    </source>
</evidence>
<sequence>MTISLRLSDEDEKLFKSYAKSNRMTLSEFIRNTVLERIEDEYDLKVYREAVDDFKKDSTTYTLDEMKERLGLE</sequence>
<evidence type="ECO:0000313" key="1">
    <source>
        <dbReference type="EMBL" id="EHL11960.1"/>
    </source>
</evidence>
<protein>
    <recommendedName>
        <fullName evidence="3">Ribbon-helix-helix protein CopG domain-containing protein</fullName>
    </recommendedName>
</protein>
<gene>
    <name evidence="1" type="ORF">HMPREF9624_00267</name>
</gene>
<name>G9WUE2_9FIRM</name>
<proteinExistence type="predicted"/>
<organism evidence="1 2">
    <name type="scientific">Oribacterium asaccharolyticum ACB7</name>
    <dbReference type="NCBI Taxonomy" id="796944"/>
    <lineage>
        <taxon>Bacteria</taxon>
        <taxon>Bacillati</taxon>
        <taxon>Bacillota</taxon>
        <taxon>Clostridia</taxon>
        <taxon>Lachnospirales</taxon>
        <taxon>Lachnospiraceae</taxon>
        <taxon>Oribacterium</taxon>
    </lineage>
</organism>
<dbReference type="Pfam" id="PF19807">
    <property type="entry name" value="DUF6290"/>
    <property type="match status" value="1"/>
</dbReference>
<dbReference type="InterPro" id="IPR046257">
    <property type="entry name" value="DUF6290"/>
</dbReference>
<dbReference type="Proteomes" id="UP000003527">
    <property type="component" value="Unassembled WGS sequence"/>
</dbReference>
<accession>G9WUE2</accession>
<dbReference type="RefSeq" id="WP_009536201.1">
    <property type="nucleotide sequence ID" value="NZ_JH414504.1"/>
</dbReference>
<comment type="caution">
    <text evidence="1">The sequence shown here is derived from an EMBL/GenBank/DDBJ whole genome shotgun (WGS) entry which is preliminary data.</text>
</comment>